<accession>A0A930YPS6</accession>
<feature type="domain" description="Phage integrase central" evidence="2">
    <location>
        <begin position="39"/>
        <end position="118"/>
    </location>
</feature>
<comment type="caution">
    <text evidence="3">The sequence shown here is derived from an EMBL/GenBank/DDBJ whole genome shotgun (WGS) entry which is preliminary data.</text>
</comment>
<sequence length="133" mass="14269">MAVHAAGRPGRSRGDLTGLTRFADATLVWLEGLDDLVEQGLRSPGTAAAYRRQLQNHVLPALGEMRLGKITTPALDRLLNGIRRKVSGASARSCRFVISGVMGSAVRHGVVTVNPVREAQVISAHVRPEYHGP</sequence>
<evidence type="ECO:0000313" key="3">
    <source>
        <dbReference type="EMBL" id="MBF4770579.1"/>
    </source>
</evidence>
<evidence type="ECO:0000259" key="2">
    <source>
        <dbReference type="Pfam" id="PF22022"/>
    </source>
</evidence>
<evidence type="ECO:0000256" key="1">
    <source>
        <dbReference type="ARBA" id="ARBA00023125"/>
    </source>
</evidence>
<name>A0A930YPS6_9ACTN</name>
<dbReference type="Gene3D" id="1.10.150.130">
    <property type="match status" value="1"/>
</dbReference>
<protein>
    <recommendedName>
        <fullName evidence="2">Phage integrase central domain-containing protein</fullName>
    </recommendedName>
</protein>
<dbReference type="EMBL" id="JADKPO010000079">
    <property type="protein sequence ID" value="MBF4770579.1"/>
    <property type="molecule type" value="Genomic_DNA"/>
</dbReference>
<dbReference type="SUPFAM" id="SSF56349">
    <property type="entry name" value="DNA breaking-rejoining enzymes"/>
    <property type="match status" value="1"/>
</dbReference>
<keyword evidence="1" id="KW-0238">DNA-binding</keyword>
<dbReference type="InterPro" id="IPR011010">
    <property type="entry name" value="DNA_brk_join_enz"/>
</dbReference>
<evidence type="ECO:0000313" key="4">
    <source>
        <dbReference type="Proteomes" id="UP000660668"/>
    </source>
</evidence>
<keyword evidence="4" id="KW-1185">Reference proteome</keyword>
<dbReference type="Proteomes" id="UP000660668">
    <property type="component" value="Unassembled WGS sequence"/>
</dbReference>
<proteinExistence type="predicted"/>
<dbReference type="AlphaFoldDB" id="A0A930YPS6"/>
<dbReference type="InterPro" id="IPR010998">
    <property type="entry name" value="Integrase_recombinase_N"/>
</dbReference>
<organism evidence="3 4">
    <name type="scientific">Nocardioides agariphilus</name>
    <dbReference type="NCBI Taxonomy" id="433664"/>
    <lineage>
        <taxon>Bacteria</taxon>
        <taxon>Bacillati</taxon>
        <taxon>Actinomycetota</taxon>
        <taxon>Actinomycetes</taxon>
        <taxon>Propionibacteriales</taxon>
        <taxon>Nocardioidaceae</taxon>
        <taxon>Nocardioides</taxon>
    </lineage>
</organism>
<reference evidence="3" key="1">
    <citation type="submission" date="2020-11" db="EMBL/GenBank/DDBJ databases">
        <title>Nocardioides cynanchi sp. nov., isolated from soil of rhizosphere of Cynanchum wilfordii.</title>
        <authorList>
            <person name="Lee J.-S."/>
            <person name="Suh M.K."/>
            <person name="Kim J.-S."/>
        </authorList>
    </citation>
    <scope>NUCLEOTIDE SEQUENCE</scope>
    <source>
        <strain evidence="3">KCTC 19276</strain>
    </source>
</reference>
<dbReference type="Pfam" id="PF22022">
    <property type="entry name" value="Phage_int_M"/>
    <property type="match status" value="1"/>
</dbReference>
<gene>
    <name evidence="3" type="ORF">ISU10_22670</name>
</gene>
<dbReference type="GO" id="GO:0003677">
    <property type="term" value="F:DNA binding"/>
    <property type="evidence" value="ECO:0007669"/>
    <property type="project" value="UniProtKB-KW"/>
</dbReference>
<dbReference type="InterPro" id="IPR053876">
    <property type="entry name" value="Phage_int_M"/>
</dbReference>